<dbReference type="Pfam" id="PF07388">
    <property type="entry name" value="A-2_8-polyST"/>
    <property type="match status" value="1"/>
</dbReference>
<name>A0A5R9FPL7_9ACTN</name>
<evidence type="ECO:0000313" key="1">
    <source>
        <dbReference type="EMBL" id="TLS44559.1"/>
    </source>
</evidence>
<protein>
    <submittedName>
        <fullName evidence="1">Uncharacterized protein</fullName>
    </submittedName>
</protein>
<proteinExistence type="predicted"/>
<reference evidence="1 2" key="1">
    <citation type="submission" date="2019-05" db="EMBL/GenBank/DDBJ databases">
        <title>Streptomyces sp. NEAU-C151, a novel actinomycete isolated from soil.</title>
        <authorList>
            <person name="Han L."/>
            <person name="Jiang H."/>
        </authorList>
    </citation>
    <scope>NUCLEOTIDE SEQUENCE [LARGE SCALE GENOMIC DNA]</scope>
    <source>
        <strain evidence="1 2">NEAU-C151</strain>
    </source>
</reference>
<accession>A0A5R9FPL7</accession>
<comment type="caution">
    <text evidence="1">The sequence shown here is derived from an EMBL/GenBank/DDBJ whole genome shotgun (WGS) entry which is preliminary data.</text>
</comment>
<keyword evidence="2" id="KW-1185">Reference proteome</keyword>
<dbReference type="EMBL" id="VBZC01000020">
    <property type="protein sequence ID" value="TLS44559.1"/>
    <property type="molecule type" value="Genomic_DNA"/>
</dbReference>
<evidence type="ECO:0000313" key="2">
    <source>
        <dbReference type="Proteomes" id="UP000305906"/>
    </source>
</evidence>
<organism evidence="1 2">
    <name type="scientific">Streptomyces montanus</name>
    <dbReference type="NCBI Taxonomy" id="2580423"/>
    <lineage>
        <taxon>Bacteria</taxon>
        <taxon>Bacillati</taxon>
        <taxon>Actinomycetota</taxon>
        <taxon>Actinomycetes</taxon>
        <taxon>Kitasatosporales</taxon>
        <taxon>Streptomycetaceae</taxon>
        <taxon>Streptomyces</taxon>
    </lineage>
</organism>
<dbReference type="Proteomes" id="UP000305906">
    <property type="component" value="Unassembled WGS sequence"/>
</dbReference>
<gene>
    <name evidence="1" type="ORF">FE633_19855</name>
</gene>
<dbReference type="InterPro" id="IPR010866">
    <property type="entry name" value="A-2_8-polyST"/>
</dbReference>
<dbReference type="AlphaFoldDB" id="A0A5R9FPL7"/>
<sequence length="444" mass="49106">MTTQIFMASTLYGTATLAAAVDSDCFRPADRRILLVSNNAATPETSPGIDEMPGFERLRARFDDVISWNETISPFHPGGWSPRLNDVPLWERHLRLAWDLGDDDVELVVESIQVNPALGVAQIFTGAPVTVYADGLMSYGPTRSKIDPLVGTRIDRLLHLDLVPGLKPLLLTEFGVEPELVPTDAFTKVLAELVDTGSELPDIDEPALLLGQYLSALGILTAEEEENLHVRMLKGAVLLGHQRVVFKPHPSAPARWSRALEQEAEKIGADLTVLDTPVLAEVLYQRMRPALVAGCFSTALLTASALYGLPVARIGTETLLERLTPYENSNRVPVTIVDALLPELTDRTAVTEQRQGLSTDELTELLRGVGYAMQSKIYPELRPAAERYLTRRLNSHTWRYFKRRRLTSLALPGAVPQQLAFIPRNATVRRVARRARSLKRATLG</sequence>
<dbReference type="RefSeq" id="WP_138046517.1">
    <property type="nucleotide sequence ID" value="NZ_VBZC01000020.1"/>
</dbReference>